<accession>A0A5C5SG24</accession>
<comment type="caution">
    <text evidence="1">The sequence shown here is derived from an EMBL/GenBank/DDBJ whole genome shotgun (WGS) entry which is preliminary data.</text>
</comment>
<sequence length="399" mass="45892">MNTQAISHRLRQHQHQDLAIKEAFLRFQAHHFDKPWERLLETFIEQEGHVPFFPTPYDVSEELVAFLSQGDQPFEHLGAYAYHFAQAGLRQIPQLTPFEKDMVVLVATYNLAVYCQLLDQQGSYHGVSLKRLVSQMEQVDFINVSKVANNLADRISRDLDLFILNYEAPTTPKPELTFETTDQDLVAHYGQPVARLDKTSLLVAHLPAYQDLPLGIKAEIITQFDQKKAELSQVNQEETVRFEEVDNVVTAYLTNQAEPLSSYDRRLGKSQHYEAYEHLNLTQKFAILSHYDELAKLERPLQFRLGDFDEERRQTPIYEGETIFTYLEADGSADELAREPGSQELAELVDLSRQLLARNYQLLEEAGFPIEDFPESSRGVLLDAVGKYRLPKEELLYLG</sequence>
<gene>
    <name evidence="1" type="ORF">FRX57_01165</name>
</gene>
<evidence type="ECO:0000313" key="2">
    <source>
        <dbReference type="Proteomes" id="UP000317430"/>
    </source>
</evidence>
<dbReference type="AlphaFoldDB" id="A0A5C5SG24"/>
<protein>
    <submittedName>
        <fullName evidence="1">Uncharacterized protein</fullName>
    </submittedName>
</protein>
<dbReference type="EMBL" id="VOHL01000001">
    <property type="protein sequence ID" value="TWS98851.1"/>
    <property type="molecule type" value="Genomic_DNA"/>
</dbReference>
<name>A0A5C5SG24_9STRE</name>
<evidence type="ECO:0000313" key="1">
    <source>
        <dbReference type="EMBL" id="TWS98851.1"/>
    </source>
</evidence>
<keyword evidence="2" id="KW-1185">Reference proteome</keyword>
<dbReference type="Proteomes" id="UP000317430">
    <property type="component" value="Unassembled WGS sequence"/>
</dbReference>
<organism evidence="1 2">
    <name type="scientific">Streptococcus cuniculipharyngis</name>
    <dbReference type="NCBI Taxonomy" id="1562651"/>
    <lineage>
        <taxon>Bacteria</taxon>
        <taxon>Bacillati</taxon>
        <taxon>Bacillota</taxon>
        <taxon>Bacilli</taxon>
        <taxon>Lactobacillales</taxon>
        <taxon>Streptococcaceae</taxon>
        <taxon>Streptococcus</taxon>
    </lineage>
</organism>
<dbReference type="OrthoDB" id="9815272at2"/>
<proteinExistence type="predicted"/>
<reference evidence="1 2" key="1">
    <citation type="submission" date="2019-08" db="EMBL/GenBank/DDBJ databases">
        <authorList>
            <person name="Lei W."/>
        </authorList>
    </citation>
    <scope>NUCLEOTIDE SEQUENCE [LARGE SCALE GENOMIC DNA]</scope>
    <source>
        <strain evidence="1 2">CCUG 66496</strain>
    </source>
</reference>